<dbReference type="Gene3D" id="3.40.50.2300">
    <property type="match status" value="1"/>
</dbReference>
<gene>
    <name evidence="5" type="ORF">ADIARSV_1805</name>
</gene>
<dbReference type="PANTHER" id="PTHR45339">
    <property type="entry name" value="HYBRID SIGNAL TRANSDUCTION HISTIDINE KINASE J"/>
    <property type="match status" value="1"/>
</dbReference>
<dbReference type="SUPFAM" id="SSF52172">
    <property type="entry name" value="CheY-like"/>
    <property type="match status" value="1"/>
</dbReference>
<dbReference type="CDD" id="cd17546">
    <property type="entry name" value="REC_hyHK_CKI1_RcsC-like"/>
    <property type="match status" value="1"/>
</dbReference>
<evidence type="ECO:0000256" key="1">
    <source>
        <dbReference type="ARBA" id="ARBA00022553"/>
    </source>
</evidence>
<organism evidence="5 6">
    <name type="scientific">Arcticibacter svalbardensis MN12-7</name>
    <dbReference type="NCBI Taxonomy" id="1150600"/>
    <lineage>
        <taxon>Bacteria</taxon>
        <taxon>Pseudomonadati</taxon>
        <taxon>Bacteroidota</taxon>
        <taxon>Sphingobacteriia</taxon>
        <taxon>Sphingobacteriales</taxon>
        <taxon>Sphingobacteriaceae</taxon>
        <taxon>Arcticibacter</taxon>
    </lineage>
</organism>
<dbReference type="PROSITE" id="PS50110">
    <property type="entry name" value="RESPONSE_REGULATORY"/>
    <property type="match status" value="1"/>
</dbReference>
<evidence type="ECO:0000256" key="2">
    <source>
        <dbReference type="ARBA" id="ARBA00023012"/>
    </source>
</evidence>
<dbReference type="InterPro" id="IPR001789">
    <property type="entry name" value="Sig_transdc_resp-reg_receiver"/>
</dbReference>
<dbReference type="EMBL" id="AQPN01000069">
    <property type="protein sequence ID" value="EOR95021.1"/>
    <property type="molecule type" value="Genomic_DNA"/>
</dbReference>
<keyword evidence="1" id="KW-0597">Phosphoprotein</keyword>
<comment type="caution">
    <text evidence="3">Lacks conserved residue(s) required for the propagation of feature annotation.</text>
</comment>
<dbReference type="AlphaFoldDB" id="R9GTH6"/>
<evidence type="ECO:0000259" key="4">
    <source>
        <dbReference type="PROSITE" id="PS50110"/>
    </source>
</evidence>
<evidence type="ECO:0000313" key="6">
    <source>
        <dbReference type="Proteomes" id="UP000014174"/>
    </source>
</evidence>
<comment type="caution">
    <text evidence="5">The sequence shown here is derived from an EMBL/GenBank/DDBJ whole genome shotgun (WGS) entry which is preliminary data.</text>
</comment>
<sequence>MPVMDGFDAARSIRSYNQGQFKSLPIIALTASVMQNDLDEIMLSGMDGYIIKPFVQAELRLKISNLLKEAALNKN</sequence>
<dbReference type="Proteomes" id="UP000014174">
    <property type="component" value="Unassembled WGS sequence"/>
</dbReference>
<evidence type="ECO:0000313" key="5">
    <source>
        <dbReference type="EMBL" id="EOR95021.1"/>
    </source>
</evidence>
<keyword evidence="6" id="KW-1185">Reference proteome</keyword>
<feature type="domain" description="Response regulatory" evidence="4">
    <location>
        <begin position="1"/>
        <end position="67"/>
    </location>
</feature>
<dbReference type="STRING" id="1150600.ADIARSV_1805"/>
<evidence type="ECO:0000256" key="3">
    <source>
        <dbReference type="PROSITE-ProRule" id="PRU00169"/>
    </source>
</evidence>
<dbReference type="InterPro" id="IPR011006">
    <property type="entry name" value="CheY-like_superfamily"/>
</dbReference>
<dbReference type="eggNOG" id="COG0784">
    <property type="taxonomic scope" value="Bacteria"/>
</dbReference>
<proteinExistence type="predicted"/>
<name>R9GTH6_9SPHI</name>
<protein>
    <recommendedName>
        <fullName evidence="4">Response regulatory domain-containing protein</fullName>
    </recommendedName>
</protein>
<dbReference type="GO" id="GO:0000160">
    <property type="term" value="P:phosphorelay signal transduction system"/>
    <property type="evidence" value="ECO:0007669"/>
    <property type="project" value="UniProtKB-KW"/>
</dbReference>
<accession>R9GTH6</accession>
<dbReference type="PANTHER" id="PTHR45339:SF1">
    <property type="entry name" value="HYBRID SIGNAL TRANSDUCTION HISTIDINE KINASE J"/>
    <property type="match status" value="1"/>
</dbReference>
<keyword evidence="2" id="KW-0902">Two-component regulatory system</keyword>
<dbReference type="Pfam" id="PF00072">
    <property type="entry name" value="Response_reg"/>
    <property type="match status" value="1"/>
</dbReference>
<reference evidence="5 6" key="1">
    <citation type="journal article" date="2013" name="Genome Announc.">
        <title>Draft Genome Sequence of Arcticibacter svalbardensis Strain MN12-7T, a Member of the Family Sphingobacteriaceae Isolated from an Arctic Soil Sample.</title>
        <authorList>
            <person name="Shivaji S."/>
            <person name="Ara S."/>
            <person name="Prasad S."/>
            <person name="Manasa B.P."/>
            <person name="Begum Z."/>
            <person name="Singh A."/>
            <person name="Kumar Pinnaka A."/>
        </authorList>
    </citation>
    <scope>NUCLEOTIDE SEQUENCE [LARGE SCALE GENOMIC DNA]</scope>
    <source>
        <strain evidence="5 6">MN12-7</strain>
    </source>
</reference>